<reference evidence="2 3" key="1">
    <citation type="submission" date="2019-03" db="EMBL/GenBank/DDBJ databases">
        <title>Roseomonas sp. a novel Roseomonas species isolated from Sea whip Gorgonian.</title>
        <authorList>
            <person name="Li F."/>
            <person name="Pan X."/>
            <person name="Huang S."/>
            <person name="Li Z."/>
            <person name="Meng B."/>
        </authorList>
    </citation>
    <scope>NUCLEOTIDE SEQUENCE [LARGE SCALE GENOMIC DNA]</scope>
    <source>
        <strain evidence="2 3">M0104</strain>
    </source>
</reference>
<evidence type="ECO:0000259" key="1">
    <source>
        <dbReference type="Pfam" id="PF12680"/>
    </source>
</evidence>
<dbReference type="SUPFAM" id="SSF54427">
    <property type="entry name" value="NTF2-like"/>
    <property type="match status" value="1"/>
</dbReference>
<accession>A0A845BBC3</accession>
<dbReference type="RefSeq" id="WP_160937654.1">
    <property type="nucleotide sequence ID" value="NZ_SNVJ01000011.1"/>
</dbReference>
<dbReference type="InterPro" id="IPR032710">
    <property type="entry name" value="NTF2-like_dom_sf"/>
</dbReference>
<dbReference type="Gene3D" id="3.10.450.50">
    <property type="match status" value="1"/>
</dbReference>
<name>A0A845BBC3_9PROT</name>
<evidence type="ECO:0000313" key="2">
    <source>
        <dbReference type="EMBL" id="MXP64461.1"/>
    </source>
</evidence>
<dbReference type="EMBL" id="SNVJ01000011">
    <property type="protein sequence ID" value="MXP64461.1"/>
    <property type="molecule type" value="Genomic_DNA"/>
</dbReference>
<dbReference type="Proteomes" id="UP000460715">
    <property type="component" value="Unassembled WGS sequence"/>
</dbReference>
<gene>
    <name evidence="2" type="ORF">E0493_14010</name>
</gene>
<dbReference type="InterPro" id="IPR037401">
    <property type="entry name" value="SnoaL-like"/>
</dbReference>
<keyword evidence="3" id="KW-1185">Reference proteome</keyword>
<evidence type="ECO:0000313" key="3">
    <source>
        <dbReference type="Proteomes" id="UP000460715"/>
    </source>
</evidence>
<feature type="domain" description="SnoaL-like" evidence="1">
    <location>
        <begin position="11"/>
        <end position="109"/>
    </location>
</feature>
<dbReference type="OrthoDB" id="9808719at2"/>
<comment type="caution">
    <text evidence="2">The sequence shown here is derived from an EMBL/GenBank/DDBJ whole genome shotgun (WGS) entry which is preliminary data.</text>
</comment>
<dbReference type="AlphaFoldDB" id="A0A845BBC3"/>
<protein>
    <submittedName>
        <fullName evidence="2">Nuclear transport factor 2 family protein</fullName>
    </submittedName>
</protein>
<proteinExistence type="predicted"/>
<organism evidence="2 3">
    <name type="scientific">Teichococcus coralli</name>
    <dbReference type="NCBI Taxonomy" id="2545983"/>
    <lineage>
        <taxon>Bacteria</taxon>
        <taxon>Pseudomonadati</taxon>
        <taxon>Pseudomonadota</taxon>
        <taxon>Alphaproteobacteria</taxon>
        <taxon>Acetobacterales</taxon>
        <taxon>Roseomonadaceae</taxon>
        <taxon>Roseomonas</taxon>
    </lineage>
</organism>
<dbReference type="Pfam" id="PF12680">
    <property type="entry name" value="SnoaL_2"/>
    <property type="match status" value="1"/>
</dbReference>
<sequence>MTATDAQALATRYIAAWNETDPARRLALLAALWTEDATYRDPLMQGTGHEAIAALVAAVQARFPGHRFSLAGRADGYADRLRFSWTLGPDSGEPLVAGTDFAQLAGDGRLHTVTGFLDPLPGEA</sequence>